<feature type="transmembrane region" description="Helical" evidence="6">
    <location>
        <begin position="225"/>
        <end position="244"/>
    </location>
</feature>
<evidence type="ECO:0000256" key="1">
    <source>
        <dbReference type="ARBA" id="ARBA00004651"/>
    </source>
</evidence>
<dbReference type="PRINTS" id="PR01036">
    <property type="entry name" value="TCRTETB"/>
</dbReference>
<feature type="transmembrane region" description="Helical" evidence="6">
    <location>
        <begin position="192"/>
        <end position="213"/>
    </location>
</feature>
<dbReference type="Pfam" id="PF07690">
    <property type="entry name" value="MFS_1"/>
    <property type="match status" value="1"/>
</dbReference>
<feature type="transmembrane region" description="Helical" evidence="6">
    <location>
        <begin position="256"/>
        <end position="274"/>
    </location>
</feature>
<dbReference type="InterPro" id="IPR011701">
    <property type="entry name" value="MFS"/>
</dbReference>
<evidence type="ECO:0000256" key="3">
    <source>
        <dbReference type="ARBA" id="ARBA00022692"/>
    </source>
</evidence>
<keyword evidence="9" id="KW-1185">Reference proteome</keyword>
<feature type="transmembrane region" description="Helical" evidence="6">
    <location>
        <begin position="389"/>
        <end position="408"/>
    </location>
</feature>
<accession>A0A0S4QNV9</accession>
<keyword evidence="3 6" id="KW-0812">Transmembrane</keyword>
<evidence type="ECO:0000256" key="5">
    <source>
        <dbReference type="ARBA" id="ARBA00023136"/>
    </source>
</evidence>
<proteinExistence type="predicted"/>
<gene>
    <name evidence="8" type="ORF">Ga0074812_11011</name>
</gene>
<feature type="transmembrane region" description="Helical" evidence="6">
    <location>
        <begin position="468"/>
        <end position="486"/>
    </location>
</feature>
<feature type="transmembrane region" description="Helical" evidence="6">
    <location>
        <begin position="294"/>
        <end position="320"/>
    </location>
</feature>
<feature type="domain" description="Major facilitator superfamily (MFS) profile" evidence="7">
    <location>
        <begin position="41"/>
        <end position="491"/>
    </location>
</feature>
<evidence type="ECO:0000256" key="2">
    <source>
        <dbReference type="ARBA" id="ARBA00022448"/>
    </source>
</evidence>
<evidence type="ECO:0000256" key="4">
    <source>
        <dbReference type="ARBA" id="ARBA00022989"/>
    </source>
</evidence>
<feature type="transmembrane region" description="Helical" evidence="6">
    <location>
        <begin position="79"/>
        <end position="96"/>
    </location>
</feature>
<protein>
    <submittedName>
        <fullName evidence="8">Major Facilitator Superfamily protein</fullName>
    </submittedName>
</protein>
<reference evidence="9" key="1">
    <citation type="submission" date="2015-11" db="EMBL/GenBank/DDBJ databases">
        <authorList>
            <person name="Varghese N."/>
        </authorList>
    </citation>
    <scope>NUCLEOTIDE SEQUENCE [LARGE SCALE GENOMIC DNA]</scope>
    <source>
        <strain evidence="9">DSM 45899</strain>
    </source>
</reference>
<dbReference type="GO" id="GO:0022857">
    <property type="term" value="F:transmembrane transporter activity"/>
    <property type="evidence" value="ECO:0007669"/>
    <property type="project" value="InterPro"/>
</dbReference>
<comment type="subcellular location">
    <subcellularLocation>
        <location evidence="1">Cell membrane</location>
        <topology evidence="1">Multi-pass membrane protein</topology>
    </subcellularLocation>
</comment>
<dbReference type="AlphaFoldDB" id="A0A0S4QNV9"/>
<feature type="transmembrane region" description="Helical" evidence="6">
    <location>
        <begin position="429"/>
        <end position="448"/>
    </location>
</feature>
<dbReference type="CDD" id="cd17504">
    <property type="entry name" value="MFS_MMR_MDR_like"/>
    <property type="match status" value="1"/>
</dbReference>
<dbReference type="GO" id="GO:0005886">
    <property type="term" value="C:plasma membrane"/>
    <property type="evidence" value="ECO:0007669"/>
    <property type="project" value="UniProtKB-SubCell"/>
</dbReference>
<dbReference type="RefSeq" id="WP_091277960.1">
    <property type="nucleotide sequence ID" value="NZ_FAOZ01000010.1"/>
</dbReference>
<feature type="transmembrane region" description="Helical" evidence="6">
    <location>
        <begin position="164"/>
        <end position="186"/>
    </location>
</feature>
<keyword evidence="5 6" id="KW-0472">Membrane</keyword>
<evidence type="ECO:0000256" key="6">
    <source>
        <dbReference type="SAM" id="Phobius"/>
    </source>
</evidence>
<dbReference type="PANTHER" id="PTHR42718:SF9">
    <property type="entry name" value="MAJOR FACILITATOR SUPERFAMILY MULTIDRUG TRANSPORTER MFSC"/>
    <property type="match status" value="1"/>
</dbReference>
<name>A0A0S4QNV9_9ACTN</name>
<dbReference type="InterPro" id="IPR020846">
    <property type="entry name" value="MFS_dom"/>
</dbReference>
<dbReference type="InterPro" id="IPR036259">
    <property type="entry name" value="MFS_trans_sf"/>
</dbReference>
<sequence length="498" mass="50591">MTEASAPAATTVGATTVQATTAARAEVEIRAHTTSGRATLELAVVGFAALMVSMSQGILVPVLAILPTELNTTHTNVEWLLTSTLLVAAVAVPVMGRLGDMFGKRRMLLIAMGTLAVGSLIDAVTSNVALMIVGRAIQGLSTAAIPLGISLLVSLLPKERVGSAIALISSMLGVGAALSLPLAGLVAEHADFHVLFWILVVGGALSFLTVLAFVPEAPSRTGGRVDLVGAALLSAGLVALMLPLAETANWGWGSPWVIGLLLLGVVLLVALGVVERRINDPLVDMVAFLRRPLLMTNVASMLFGFALFASMIGTASFVQAPEQAGYGFGSSMVVGGLVMLPSGLGMLFLAPVAARLVALRGGAQTLALGAVIVAVGWCTRIVFTDELWQIIACNAVVGIGTGIGYAAMPSLINAFTPPTEIAAANGLNALFRSIGSSLASAIGGSILAARTVAVGSAELPSLDGYQQLFALCAGAAAVAAITTFGINSRRGAKPVPAA</sequence>
<evidence type="ECO:0000313" key="8">
    <source>
        <dbReference type="EMBL" id="CUU56996.1"/>
    </source>
</evidence>
<organism evidence="8 9">
    <name type="scientific">Parafrankia irregularis</name>
    <dbReference type="NCBI Taxonomy" id="795642"/>
    <lineage>
        <taxon>Bacteria</taxon>
        <taxon>Bacillati</taxon>
        <taxon>Actinomycetota</taxon>
        <taxon>Actinomycetes</taxon>
        <taxon>Frankiales</taxon>
        <taxon>Frankiaceae</taxon>
        <taxon>Parafrankia</taxon>
    </lineage>
</organism>
<feature type="transmembrane region" description="Helical" evidence="6">
    <location>
        <begin position="366"/>
        <end position="383"/>
    </location>
</feature>
<evidence type="ECO:0000313" key="9">
    <source>
        <dbReference type="Proteomes" id="UP000198802"/>
    </source>
</evidence>
<feature type="transmembrane region" description="Helical" evidence="6">
    <location>
        <begin position="42"/>
        <end position="67"/>
    </location>
</feature>
<feature type="transmembrane region" description="Helical" evidence="6">
    <location>
        <begin position="332"/>
        <end position="354"/>
    </location>
</feature>
<dbReference type="Proteomes" id="UP000198802">
    <property type="component" value="Unassembled WGS sequence"/>
</dbReference>
<dbReference type="EMBL" id="FAOZ01000010">
    <property type="protein sequence ID" value="CUU56996.1"/>
    <property type="molecule type" value="Genomic_DNA"/>
</dbReference>
<evidence type="ECO:0000259" key="7">
    <source>
        <dbReference type="PROSITE" id="PS50850"/>
    </source>
</evidence>
<dbReference type="PANTHER" id="PTHR42718">
    <property type="entry name" value="MAJOR FACILITATOR SUPERFAMILY MULTIDRUG TRANSPORTER MFSC"/>
    <property type="match status" value="1"/>
</dbReference>
<dbReference type="SUPFAM" id="SSF103473">
    <property type="entry name" value="MFS general substrate transporter"/>
    <property type="match status" value="2"/>
</dbReference>
<dbReference type="PROSITE" id="PS50850">
    <property type="entry name" value="MFS"/>
    <property type="match status" value="1"/>
</dbReference>
<dbReference type="Gene3D" id="1.20.1250.20">
    <property type="entry name" value="MFS general substrate transporter like domains"/>
    <property type="match status" value="1"/>
</dbReference>
<feature type="transmembrane region" description="Helical" evidence="6">
    <location>
        <begin position="108"/>
        <end position="130"/>
    </location>
</feature>
<keyword evidence="2" id="KW-0813">Transport</keyword>
<keyword evidence="4 6" id="KW-1133">Transmembrane helix</keyword>
<feature type="transmembrane region" description="Helical" evidence="6">
    <location>
        <begin position="136"/>
        <end position="157"/>
    </location>
</feature>